<dbReference type="InterPro" id="IPR003367">
    <property type="entry name" value="Thrombospondin_3-like_rpt"/>
</dbReference>
<gene>
    <name evidence="4" type="ORF">GCM10023330_22290</name>
</gene>
<comment type="caution">
    <text evidence="4">The sequence shown here is derived from an EMBL/GenBank/DDBJ whole genome shotgun (WGS) entry which is preliminary data.</text>
</comment>
<dbReference type="SUPFAM" id="SSF49899">
    <property type="entry name" value="Concanavalin A-like lectins/glucanases"/>
    <property type="match status" value="1"/>
</dbReference>
<reference evidence="5" key="1">
    <citation type="journal article" date="2019" name="Int. J. Syst. Evol. Microbiol.">
        <title>The Global Catalogue of Microorganisms (GCM) 10K type strain sequencing project: providing services to taxonomists for standard genome sequencing and annotation.</title>
        <authorList>
            <consortium name="The Broad Institute Genomics Platform"/>
            <consortium name="The Broad Institute Genome Sequencing Center for Infectious Disease"/>
            <person name="Wu L."/>
            <person name="Ma J."/>
        </authorList>
    </citation>
    <scope>NUCLEOTIDE SEQUENCE [LARGE SCALE GENOMIC DNA]</scope>
    <source>
        <strain evidence="5">JCM 18325</strain>
    </source>
</reference>
<dbReference type="Pfam" id="PF18998">
    <property type="entry name" value="Flg_new_2"/>
    <property type="match status" value="1"/>
</dbReference>
<feature type="region of interest" description="Disordered" evidence="2">
    <location>
        <begin position="89"/>
        <end position="151"/>
    </location>
</feature>
<dbReference type="Proteomes" id="UP001501433">
    <property type="component" value="Unassembled WGS sequence"/>
</dbReference>
<dbReference type="Gene3D" id="4.10.1080.10">
    <property type="entry name" value="TSP type-3 repeat"/>
    <property type="match status" value="1"/>
</dbReference>
<dbReference type="Pfam" id="PF02412">
    <property type="entry name" value="TSP_3"/>
    <property type="match status" value="1"/>
</dbReference>
<sequence>MLCIACSNDSDSDSLPETVTYTLTTQASPQSGGTVSPSSGTYEEGSSVIITATPSDNFVFINWTGAASGFNNPVNITVNSNVTVTAVFESDDDNDGIPNSADLCPDTPEGENVDNDGCSNRQYDDDNDGVPNSADTCPDTPEGESVNSNGCSYSQDPSLLALFYLDGNGNDSSGYSNDGLLVGSVNSSQNRNGQADSAMEFGENAYLEVSNTSLINPSSNVSVSLWVYKYDGQTNWEAILNKWQYTNTGTAQGTGYYLGLNPDGNKLRWNISNNHMEMDTSFPINEWVHIVAMYHDGVQKLYINNSLIAENNIGGFQIANNVKFRVGQQSQIVGVDSDLNGMVDDVFVYDRGLTEAEITDLFNN</sequence>
<evidence type="ECO:0000313" key="5">
    <source>
        <dbReference type="Proteomes" id="UP001501433"/>
    </source>
</evidence>
<proteinExistence type="predicted"/>
<name>A0ABP9CQP6_9FLAO</name>
<evidence type="ECO:0000256" key="2">
    <source>
        <dbReference type="SAM" id="MobiDB-lite"/>
    </source>
</evidence>
<dbReference type="InterPro" id="IPR013320">
    <property type="entry name" value="ConA-like_dom_sf"/>
</dbReference>
<protein>
    <recommendedName>
        <fullName evidence="3">Bacterial repeat domain-containing protein</fullName>
    </recommendedName>
</protein>
<dbReference type="EMBL" id="BAABJW010000003">
    <property type="protein sequence ID" value="GAA4814070.1"/>
    <property type="molecule type" value="Genomic_DNA"/>
</dbReference>
<dbReference type="Gene3D" id="2.60.120.200">
    <property type="match status" value="1"/>
</dbReference>
<dbReference type="SUPFAM" id="SSF103647">
    <property type="entry name" value="TSP type-3 repeat"/>
    <property type="match status" value="1"/>
</dbReference>
<evidence type="ECO:0000259" key="3">
    <source>
        <dbReference type="Pfam" id="PF18998"/>
    </source>
</evidence>
<evidence type="ECO:0000313" key="4">
    <source>
        <dbReference type="EMBL" id="GAA4814070.1"/>
    </source>
</evidence>
<dbReference type="InterPro" id="IPR044060">
    <property type="entry name" value="Bacterial_rp_domain"/>
</dbReference>
<organism evidence="4 5">
    <name type="scientific">Litoribaculum gwangyangense</name>
    <dbReference type="NCBI Taxonomy" id="1130722"/>
    <lineage>
        <taxon>Bacteria</taxon>
        <taxon>Pseudomonadati</taxon>
        <taxon>Bacteroidota</taxon>
        <taxon>Flavobacteriia</taxon>
        <taxon>Flavobacteriales</taxon>
        <taxon>Flavobacteriaceae</taxon>
        <taxon>Litoribaculum</taxon>
    </lineage>
</organism>
<keyword evidence="1" id="KW-0732">Signal</keyword>
<evidence type="ECO:0000256" key="1">
    <source>
        <dbReference type="ARBA" id="ARBA00022729"/>
    </source>
</evidence>
<dbReference type="Pfam" id="PF13385">
    <property type="entry name" value="Laminin_G_3"/>
    <property type="match status" value="1"/>
</dbReference>
<keyword evidence="5" id="KW-1185">Reference proteome</keyword>
<feature type="domain" description="Bacterial repeat" evidence="3">
    <location>
        <begin position="24"/>
        <end position="91"/>
    </location>
</feature>
<accession>A0ABP9CQP6</accession>
<dbReference type="InterPro" id="IPR028974">
    <property type="entry name" value="TSP_type-3_rpt"/>
</dbReference>